<dbReference type="InterPro" id="IPR029787">
    <property type="entry name" value="Nucleotide_cyclase"/>
</dbReference>
<dbReference type="PROSITE" id="PS50112">
    <property type="entry name" value="PAS"/>
    <property type="match status" value="1"/>
</dbReference>
<dbReference type="InterPro" id="IPR035965">
    <property type="entry name" value="PAS-like_dom_sf"/>
</dbReference>
<evidence type="ECO:0000259" key="1">
    <source>
        <dbReference type="PROSITE" id="PS50112"/>
    </source>
</evidence>
<feature type="domain" description="PAC" evidence="2">
    <location>
        <begin position="167"/>
        <end position="219"/>
    </location>
</feature>
<protein>
    <recommendedName>
        <fullName evidence="6">Diguanylate cyclase</fullName>
    </recommendedName>
</protein>
<dbReference type="SUPFAM" id="SSF55785">
    <property type="entry name" value="PYP-like sensor domain (PAS domain)"/>
    <property type="match status" value="1"/>
</dbReference>
<evidence type="ECO:0000259" key="3">
    <source>
        <dbReference type="PROSITE" id="PS50887"/>
    </source>
</evidence>
<dbReference type="InterPro" id="IPR043128">
    <property type="entry name" value="Rev_trsase/Diguanyl_cyclase"/>
</dbReference>
<dbReference type="NCBIfam" id="TIGR00229">
    <property type="entry name" value="sensory_box"/>
    <property type="match status" value="1"/>
</dbReference>
<dbReference type="InterPro" id="IPR009409">
    <property type="entry name" value="DUF1059"/>
</dbReference>
<evidence type="ECO:0008006" key="6">
    <source>
        <dbReference type="Google" id="ProtNLM"/>
    </source>
</evidence>
<dbReference type="InterPro" id="IPR013656">
    <property type="entry name" value="PAS_4"/>
</dbReference>
<feature type="domain" description="PAS" evidence="1">
    <location>
        <begin position="93"/>
        <end position="163"/>
    </location>
</feature>
<accession>A0A917WJN9</accession>
<dbReference type="Gene3D" id="3.30.70.270">
    <property type="match status" value="1"/>
</dbReference>
<dbReference type="AlphaFoldDB" id="A0A917WJN9"/>
<evidence type="ECO:0000313" key="4">
    <source>
        <dbReference type="EMBL" id="GGM10956.1"/>
    </source>
</evidence>
<feature type="domain" description="GGDEF" evidence="3">
    <location>
        <begin position="251"/>
        <end position="376"/>
    </location>
</feature>
<reference evidence="4" key="2">
    <citation type="submission" date="2020-09" db="EMBL/GenBank/DDBJ databases">
        <authorList>
            <person name="Sun Q."/>
            <person name="Zhou Y."/>
        </authorList>
    </citation>
    <scope>NUCLEOTIDE SEQUENCE</scope>
    <source>
        <strain evidence="4">CGMCC 4.7308</strain>
    </source>
</reference>
<dbReference type="InterPro" id="IPR001610">
    <property type="entry name" value="PAC"/>
</dbReference>
<proteinExistence type="predicted"/>
<dbReference type="SMART" id="SM00091">
    <property type="entry name" value="PAS"/>
    <property type="match status" value="1"/>
</dbReference>
<dbReference type="Pfam" id="PF06348">
    <property type="entry name" value="DUF1059"/>
    <property type="match status" value="1"/>
</dbReference>
<dbReference type="SUPFAM" id="SSF55073">
    <property type="entry name" value="Nucleotide cyclase"/>
    <property type="match status" value="1"/>
</dbReference>
<keyword evidence="5" id="KW-1185">Reference proteome</keyword>
<dbReference type="Gene3D" id="3.30.450.20">
    <property type="entry name" value="PAS domain"/>
    <property type="match status" value="1"/>
</dbReference>
<gene>
    <name evidence="4" type="ORF">GCM10011594_33630</name>
</gene>
<dbReference type="PROSITE" id="PS50113">
    <property type="entry name" value="PAC"/>
    <property type="match status" value="1"/>
</dbReference>
<dbReference type="PROSITE" id="PS50887">
    <property type="entry name" value="GGDEF"/>
    <property type="match status" value="1"/>
</dbReference>
<dbReference type="PANTHER" id="PTHR44757">
    <property type="entry name" value="DIGUANYLATE CYCLASE DGCP"/>
    <property type="match status" value="1"/>
</dbReference>
<sequence length="376" mass="40644">MMTCFACGDVLTGCPEVFLGADDAEILELVVAHAAQDHGITDPPPGFADQVLAATAPVSDYVAGVLLSGGDRHVHVLPGRRDAARTVRAPGYDVGLLRSVFDDAPVAVAVTAVDGHFLHVNQALCDLLGMPAATLAGLALDDVLAPAQVAQARQAREQMLAERQHRHQGEFDVVRSDGRTVPVELTCALVLRSDGEPEHVVCHLQDITARRADHRRLAEAAQYDPLTGLPNRAYFFEQLEQALFRRDLSSGTVVVLFCDLDRFKAINDTYGHQVGDEVLVEFAARLLATTRRGDLAARLAGDEFVVLFEHGSRLNPDRLIRRIQREMAAPFAVAGLELPVRVSIGAAVADRPGSTASELLRLADEAMYTAKPRDRG</sequence>
<dbReference type="InterPro" id="IPR052155">
    <property type="entry name" value="Biofilm_reg_signaling"/>
</dbReference>
<evidence type="ECO:0000313" key="5">
    <source>
        <dbReference type="Proteomes" id="UP000655208"/>
    </source>
</evidence>
<dbReference type="Pfam" id="PF00990">
    <property type="entry name" value="GGDEF"/>
    <property type="match status" value="1"/>
</dbReference>
<dbReference type="NCBIfam" id="TIGR00254">
    <property type="entry name" value="GGDEF"/>
    <property type="match status" value="1"/>
</dbReference>
<comment type="caution">
    <text evidence="4">The sequence shown here is derived from an EMBL/GenBank/DDBJ whole genome shotgun (WGS) entry which is preliminary data.</text>
</comment>
<dbReference type="EMBL" id="BMNA01000008">
    <property type="protein sequence ID" value="GGM10956.1"/>
    <property type="molecule type" value="Genomic_DNA"/>
</dbReference>
<dbReference type="PANTHER" id="PTHR44757:SF2">
    <property type="entry name" value="BIOFILM ARCHITECTURE MAINTENANCE PROTEIN MBAA"/>
    <property type="match status" value="1"/>
</dbReference>
<dbReference type="CDD" id="cd00130">
    <property type="entry name" value="PAS"/>
    <property type="match status" value="1"/>
</dbReference>
<dbReference type="SMART" id="SM00267">
    <property type="entry name" value="GGDEF"/>
    <property type="match status" value="1"/>
</dbReference>
<dbReference type="InterPro" id="IPR000014">
    <property type="entry name" value="PAS"/>
</dbReference>
<reference evidence="4" key="1">
    <citation type="journal article" date="2014" name="Int. J. Syst. Evol. Microbiol.">
        <title>Complete genome sequence of Corynebacterium casei LMG S-19264T (=DSM 44701T), isolated from a smear-ripened cheese.</title>
        <authorList>
            <consortium name="US DOE Joint Genome Institute (JGI-PGF)"/>
            <person name="Walter F."/>
            <person name="Albersmeier A."/>
            <person name="Kalinowski J."/>
            <person name="Ruckert C."/>
        </authorList>
    </citation>
    <scope>NUCLEOTIDE SEQUENCE</scope>
    <source>
        <strain evidence="4">CGMCC 4.7308</strain>
    </source>
</reference>
<dbReference type="CDD" id="cd01949">
    <property type="entry name" value="GGDEF"/>
    <property type="match status" value="1"/>
</dbReference>
<dbReference type="Proteomes" id="UP000655208">
    <property type="component" value="Unassembled WGS sequence"/>
</dbReference>
<dbReference type="InterPro" id="IPR000160">
    <property type="entry name" value="GGDEF_dom"/>
</dbReference>
<dbReference type="SMART" id="SM00086">
    <property type="entry name" value="PAC"/>
    <property type="match status" value="1"/>
</dbReference>
<name>A0A917WJN9_9ACTN</name>
<evidence type="ECO:0000259" key="2">
    <source>
        <dbReference type="PROSITE" id="PS50113"/>
    </source>
</evidence>
<dbReference type="Pfam" id="PF08448">
    <property type="entry name" value="PAS_4"/>
    <property type="match status" value="1"/>
</dbReference>
<dbReference type="InterPro" id="IPR000700">
    <property type="entry name" value="PAS-assoc_C"/>
</dbReference>
<organism evidence="4 5">
    <name type="scientific">Nakamurella endophytica</name>
    <dbReference type="NCBI Taxonomy" id="1748367"/>
    <lineage>
        <taxon>Bacteria</taxon>
        <taxon>Bacillati</taxon>
        <taxon>Actinomycetota</taxon>
        <taxon>Actinomycetes</taxon>
        <taxon>Nakamurellales</taxon>
        <taxon>Nakamurellaceae</taxon>
        <taxon>Nakamurella</taxon>
    </lineage>
</organism>